<dbReference type="InterPro" id="IPR000306">
    <property type="entry name" value="Znf_FYVE"/>
</dbReference>
<keyword evidence="3" id="KW-0862">Zinc</keyword>
<dbReference type="PROSITE" id="PS50003">
    <property type="entry name" value="PH_DOMAIN"/>
    <property type="match status" value="1"/>
</dbReference>
<protein>
    <submittedName>
        <fullName evidence="8">Phosphatidylinositol kinase (PIK-G2)</fullName>
    </submittedName>
</protein>
<dbReference type="PROSITE" id="PS50178">
    <property type="entry name" value="ZF_FYVE"/>
    <property type="match status" value="1"/>
</dbReference>
<dbReference type="InterPro" id="IPR001849">
    <property type="entry name" value="PH_domain"/>
</dbReference>
<name>A0A1V9YTQ9_9STRA</name>
<dbReference type="OrthoDB" id="10264149at2759"/>
<dbReference type="GO" id="GO:0043130">
    <property type="term" value="F:ubiquitin binding"/>
    <property type="evidence" value="ECO:0007669"/>
    <property type="project" value="TreeGrafter"/>
</dbReference>
<dbReference type="Gene3D" id="3.30.40.10">
    <property type="entry name" value="Zinc/RING finger domain, C3HC4 (zinc finger)"/>
    <property type="match status" value="1"/>
</dbReference>
<dbReference type="SUPFAM" id="SSF57903">
    <property type="entry name" value="FYVE/PHD zinc finger"/>
    <property type="match status" value="1"/>
</dbReference>
<evidence type="ECO:0000256" key="3">
    <source>
        <dbReference type="ARBA" id="ARBA00022833"/>
    </source>
</evidence>
<dbReference type="Gene3D" id="2.30.29.30">
    <property type="entry name" value="Pleckstrin-homology domain (PH domain)/Phosphotyrosine-binding domain (PTB)"/>
    <property type="match status" value="1"/>
</dbReference>
<keyword evidence="9" id="KW-1185">Reference proteome</keyword>
<gene>
    <name evidence="8" type="ORF">THRCLA_09963</name>
</gene>
<proteinExistence type="predicted"/>
<dbReference type="InterPro" id="IPR017455">
    <property type="entry name" value="Znf_FYVE-rel"/>
</dbReference>
<dbReference type="SMART" id="SM00064">
    <property type="entry name" value="FYVE"/>
    <property type="match status" value="1"/>
</dbReference>
<dbReference type="GO" id="GO:0032266">
    <property type="term" value="F:phosphatidylinositol-3-phosphate binding"/>
    <property type="evidence" value="ECO:0007669"/>
    <property type="project" value="TreeGrafter"/>
</dbReference>
<keyword evidence="1" id="KW-0479">Metal-binding</keyword>
<dbReference type="InterPro" id="IPR011993">
    <property type="entry name" value="PH-like_dom_sf"/>
</dbReference>
<dbReference type="GO" id="GO:0043328">
    <property type="term" value="P:protein transport to vacuole involved in ubiquitin-dependent protein catabolic process via the multivesicular body sorting pathway"/>
    <property type="evidence" value="ECO:0007669"/>
    <property type="project" value="TreeGrafter"/>
</dbReference>
<evidence type="ECO:0000256" key="5">
    <source>
        <dbReference type="SAM" id="MobiDB-lite"/>
    </source>
</evidence>
<dbReference type="Proteomes" id="UP000243217">
    <property type="component" value="Unassembled WGS sequence"/>
</dbReference>
<comment type="caution">
    <text evidence="8">The sequence shown here is derived from an EMBL/GenBank/DDBJ whole genome shotgun (WGS) entry which is preliminary data.</text>
</comment>
<dbReference type="AlphaFoldDB" id="A0A1V9YTQ9"/>
<dbReference type="CDD" id="cd00821">
    <property type="entry name" value="PH"/>
    <property type="match status" value="1"/>
</dbReference>
<keyword evidence="8" id="KW-0418">Kinase</keyword>
<feature type="region of interest" description="Disordered" evidence="5">
    <location>
        <begin position="716"/>
        <end position="736"/>
    </location>
</feature>
<feature type="domain" description="FYVE-type" evidence="7">
    <location>
        <begin position="229"/>
        <end position="281"/>
    </location>
</feature>
<dbReference type="InterPro" id="IPR013083">
    <property type="entry name" value="Znf_RING/FYVE/PHD"/>
</dbReference>
<feature type="compositionally biased region" description="Acidic residues" evidence="5">
    <location>
        <begin position="719"/>
        <end position="729"/>
    </location>
</feature>
<dbReference type="GO" id="GO:0006623">
    <property type="term" value="P:protein targeting to vacuole"/>
    <property type="evidence" value="ECO:0007669"/>
    <property type="project" value="TreeGrafter"/>
</dbReference>
<reference evidence="8 9" key="1">
    <citation type="journal article" date="2014" name="Genome Biol. Evol.">
        <title>The secreted proteins of Achlya hypogyna and Thraustotheca clavata identify the ancestral oomycete secretome and reveal gene acquisitions by horizontal gene transfer.</title>
        <authorList>
            <person name="Misner I."/>
            <person name="Blouin N."/>
            <person name="Leonard G."/>
            <person name="Richards T.A."/>
            <person name="Lane C.E."/>
        </authorList>
    </citation>
    <scope>NUCLEOTIDE SEQUENCE [LARGE SCALE GENOMIC DNA]</scope>
    <source>
        <strain evidence="8 9">ATCC 34112</strain>
    </source>
</reference>
<dbReference type="PANTHER" id="PTHR47794:SF1">
    <property type="entry name" value="VACUOLAR PROTEIN SORTING-ASSOCIATED PROTEIN 27"/>
    <property type="match status" value="1"/>
</dbReference>
<feature type="domain" description="PH" evidence="6">
    <location>
        <begin position="75"/>
        <end position="177"/>
    </location>
</feature>
<evidence type="ECO:0000259" key="6">
    <source>
        <dbReference type="PROSITE" id="PS50003"/>
    </source>
</evidence>
<dbReference type="SUPFAM" id="SSF50729">
    <property type="entry name" value="PH domain-like"/>
    <property type="match status" value="1"/>
</dbReference>
<dbReference type="EMBL" id="JNBS01002899">
    <property type="protein sequence ID" value="OQR89020.1"/>
    <property type="molecule type" value="Genomic_DNA"/>
</dbReference>
<dbReference type="GO" id="GO:0008270">
    <property type="term" value="F:zinc ion binding"/>
    <property type="evidence" value="ECO:0007669"/>
    <property type="project" value="UniProtKB-KW"/>
</dbReference>
<evidence type="ECO:0000313" key="8">
    <source>
        <dbReference type="EMBL" id="OQR89020.1"/>
    </source>
</evidence>
<feature type="non-terminal residue" evidence="8">
    <location>
        <position position="736"/>
    </location>
</feature>
<evidence type="ECO:0000313" key="9">
    <source>
        <dbReference type="Proteomes" id="UP000243217"/>
    </source>
</evidence>
<dbReference type="SMART" id="SM00233">
    <property type="entry name" value="PH"/>
    <property type="match status" value="1"/>
</dbReference>
<keyword evidence="8" id="KW-0808">Transferase</keyword>
<dbReference type="Pfam" id="PF01363">
    <property type="entry name" value="FYVE"/>
    <property type="match status" value="1"/>
</dbReference>
<dbReference type="CDD" id="cd15760">
    <property type="entry name" value="FYVE_scVPS27p_like"/>
    <property type="match status" value="1"/>
</dbReference>
<accession>A0A1V9YTQ9</accession>
<dbReference type="PANTHER" id="PTHR47794">
    <property type="entry name" value="VACUOLAR PROTEIN SORTING-ASSOCIATED PROTEIN 27"/>
    <property type="match status" value="1"/>
</dbReference>
<organism evidence="8 9">
    <name type="scientific">Thraustotheca clavata</name>
    <dbReference type="NCBI Taxonomy" id="74557"/>
    <lineage>
        <taxon>Eukaryota</taxon>
        <taxon>Sar</taxon>
        <taxon>Stramenopiles</taxon>
        <taxon>Oomycota</taxon>
        <taxon>Saprolegniomycetes</taxon>
        <taxon>Saprolegniales</taxon>
        <taxon>Achlyaceae</taxon>
        <taxon>Thraustotheca</taxon>
    </lineage>
</organism>
<sequence length="736" mass="83230">MADEPKARPGSVPVLHTLLLDDPLVISRNSAPAALIEELPSPASSPSVYSVSPSNFTASEQLASNLVGSTTEITSFGLCGFLNMRENGPGIHRMRRYYCRLIGVLFYRFFSKEQSRDLSNAHMEAEVQKIEEWDGKGMMHLYRNAFRLTTSHGVFNVAADSEKEKALWKQYVNEAIEAAQLQMRDAALLAHSQSLLAASPGGLTLFRSNKEKEKPPKFKGQPTCAHPKCTVRFDNTKRQHHCRNCGDSLCSDHSYHFAPLPHLPTLSGPQRQCTRCFRVHRFTQLLRCILQVFVKNRHQRNSPRSTTLRHSRMATEDVAILQTVKEAINEPDFGVSDAIQALHLHRKDSDEVYRVIVQKLLSLSATHMPDFEFFLPQLFHLWASTEYELYIVKWTLLLRLLMTAAMYHVRLATSIHWLMRATIDDACGWGFGQSELNIPEYLKNRFAPCKLALFNLHMLVYQNDGQHNFKFQPDEDLRTMPIQTDLIQTYFDRLLALQQYDEGQNAVTPDFVPSSTHFFPVSTPSNGSVRSNSALLLGPLYAAVASCVLPPSWNFDTGNRVRLSPRLPSLEQSVFSTQLRFIDRLGKLAEALRGVTPVSRKEALPDQLAQLTLPEYAYYPLGTCDEPLRRFVSICIKEGTVFTTKARAPTLIWFEVENMQNVPETLWLTPAQATYSHVENEAPPQTLQTALNHDEIGQVLRHDNIMSSLHTIEALQPLNDDEEDDESVDGTDALPP</sequence>
<evidence type="ECO:0000256" key="4">
    <source>
        <dbReference type="PROSITE-ProRule" id="PRU00091"/>
    </source>
</evidence>
<dbReference type="GO" id="GO:0033565">
    <property type="term" value="C:ESCRT-0 complex"/>
    <property type="evidence" value="ECO:0007669"/>
    <property type="project" value="TreeGrafter"/>
</dbReference>
<evidence type="ECO:0000256" key="1">
    <source>
        <dbReference type="ARBA" id="ARBA00022723"/>
    </source>
</evidence>
<dbReference type="GO" id="GO:0016301">
    <property type="term" value="F:kinase activity"/>
    <property type="evidence" value="ECO:0007669"/>
    <property type="project" value="UniProtKB-KW"/>
</dbReference>
<keyword evidence="2 4" id="KW-0863">Zinc-finger</keyword>
<dbReference type="InterPro" id="IPR011011">
    <property type="entry name" value="Znf_FYVE_PHD"/>
</dbReference>
<evidence type="ECO:0000259" key="7">
    <source>
        <dbReference type="PROSITE" id="PS50178"/>
    </source>
</evidence>
<evidence type="ECO:0000256" key="2">
    <source>
        <dbReference type="ARBA" id="ARBA00022771"/>
    </source>
</evidence>